<dbReference type="PROSITE" id="PS51198">
    <property type="entry name" value="UVRD_HELICASE_ATP_BIND"/>
    <property type="match status" value="1"/>
</dbReference>
<dbReference type="GO" id="GO:0005829">
    <property type="term" value="C:cytosol"/>
    <property type="evidence" value="ECO:0007669"/>
    <property type="project" value="TreeGrafter"/>
</dbReference>
<evidence type="ECO:0000256" key="4">
    <source>
        <dbReference type="ARBA" id="ARBA00022801"/>
    </source>
</evidence>
<dbReference type="InterPro" id="IPR014017">
    <property type="entry name" value="DNA_helicase_UvrD-like_C"/>
</dbReference>
<proteinExistence type="inferred from homology"/>
<accession>U7UJP9</accession>
<evidence type="ECO:0000256" key="1">
    <source>
        <dbReference type="ARBA" id="ARBA00022722"/>
    </source>
</evidence>
<comment type="catalytic activity">
    <reaction evidence="11 13">
        <text>Couples ATP hydrolysis with the unwinding of duplex DNA by translocating in the 3'-5' direction.</text>
        <dbReference type="EC" id="5.6.2.4"/>
    </reaction>
</comment>
<feature type="binding site" evidence="14">
    <location>
        <begin position="22"/>
        <end position="29"/>
    </location>
    <ligand>
        <name>ATP</name>
        <dbReference type="ChEBI" id="CHEBI:30616"/>
    </ligand>
</feature>
<dbReference type="PROSITE" id="PS51217">
    <property type="entry name" value="UVRD_HELICASE_CTER"/>
    <property type="match status" value="1"/>
</dbReference>
<dbReference type="GO" id="GO:0005524">
    <property type="term" value="F:ATP binding"/>
    <property type="evidence" value="ECO:0007669"/>
    <property type="project" value="UniProtKB-UniRule"/>
</dbReference>
<feature type="domain" description="UvrD-like helicase C-terminal" evidence="17">
    <location>
        <begin position="500"/>
        <end position="789"/>
    </location>
</feature>
<dbReference type="NCBIfam" id="TIGR02785">
    <property type="entry name" value="addA_Gpos"/>
    <property type="match status" value="1"/>
</dbReference>
<evidence type="ECO:0000256" key="8">
    <source>
        <dbReference type="ARBA" id="ARBA00023125"/>
    </source>
</evidence>
<dbReference type="InterPro" id="IPR011604">
    <property type="entry name" value="PDDEXK-like_dom_sf"/>
</dbReference>
<sequence>MAWTEEQQDAIFSRKETLLLSAAAGSGKTAVLVERIIQRLLCADDPLDITELLVVTFTKASADEMRERVAAALTAVLSAGPNEQAERQLALLPSAQISTIDSFCRNVLRRYFYLLDLDPQAKVAGEEDLAVLRRNVLEALFLQYYETEDAAKRERFRNVADMFGSDRGDEEFMDLINRLYVFSRSMPWPDYWLDCSCAAYDLPPAIALDAVPWIEPVKKQIHSALQEAVAVYAALLRELSGRAAFAKVSAALTEEQSLFRAADEQVSWAGLQQAFTDMRFVRLQLRGLDEAEKELWEQVKGERSAVKEVLITDIGNVYFSVDSKQWLDGLRQMAPAIRSLITIVKDFAAAYEIRKKEKGWLDFSDLEHFCLRILLDPVSTPLHVVPSLAALELRKLFKEVMIDEYQDTNGVQELITSLVSSGDNRFMVGDIKQSIYRFRLADPTLFLHKYKTFTTDKTADRRERRIDLSKNFRSAAAVIDSVNEVFSYAMTEAAAGMIYSTAERLYCGRNDGEEGRVEVHLFDKGAAGSDDREEKEALSAFEEECGIVARRLRELREEGLTVATKDGGREPLSYRHMVILLRSTADKAESMAEALQREGIPAYTEQKGGYFAAVEVEMMLSLLRCIDNPEQDLPLAAVLRSPLVGLNEESLAELRLVGSGTLWRNLPSYAAALPAGLKRDSVQHFFHLFTCWRTFARRSSVSELLQKIYDDTGYLSYVGAMEGGSLRQENLKALRERARVYEDNGYRGLYRYLRFIDMLRSNNHDLAPANGLGEGEDVVRIMTIHKSKGLEFPVVVVADMGKSFNRQDFKSPLLFHNELGIGIKVYHEKWRAYTPSLAWNSIKQRRIWEDNAEEERLLYVAMTRAKERLILVGKAADLEKKWRQWQQRPDPLRAKTYLDWICPVFAAAIPYHGEAATRPWIVRRLWHVYFHQQRSGAVPVRPPEPDPRLALVRDGRHTGTEVPSWLEKRLVWQYAYPQAVVTPAKVSVSELKRQSVQTKAAAAVMAEEALSLFPEKGTVSPFREPPAWLAADMRTTKSGTYRGTVFHKVMQYLPLRQLSGKAELEEALAALRNKGILSAEEAGLVDGQAILDFCASPLGRRLAASPQVYREYPFSVLLSAAPYLPALEKGETIMVQGVLDCLFREGNGWVLLDYKTDHLDTAAAFKARYRVQLDLYKRAVEQIRHESVSNVYIYSFYLQQIIPFTV</sequence>
<comment type="subunit">
    <text evidence="13">Heterodimer of AddA and AddB/RexB.</text>
</comment>
<evidence type="ECO:0000259" key="17">
    <source>
        <dbReference type="PROSITE" id="PS51217"/>
    </source>
</evidence>
<keyword evidence="2 13" id="KW-0547">Nucleotide-binding</keyword>
<evidence type="ECO:0000256" key="13">
    <source>
        <dbReference type="HAMAP-Rule" id="MF_01451"/>
    </source>
</evidence>
<dbReference type="HAMAP" id="MF_01451">
    <property type="entry name" value="AddA"/>
    <property type="match status" value="1"/>
</dbReference>
<evidence type="ECO:0000256" key="12">
    <source>
        <dbReference type="ARBA" id="ARBA00048988"/>
    </source>
</evidence>
<dbReference type="PANTHER" id="PTHR11070:SF48">
    <property type="entry name" value="ATP-DEPENDENT HELICASE_NUCLEASE SUBUNIT A"/>
    <property type="match status" value="1"/>
</dbReference>
<evidence type="ECO:0000313" key="18">
    <source>
        <dbReference type="EMBL" id="ERT59575.1"/>
    </source>
</evidence>
<keyword evidence="5 13" id="KW-0347">Helicase</keyword>
<reference evidence="18 19" key="1">
    <citation type="submission" date="2013-09" db="EMBL/GenBank/DDBJ databases">
        <authorList>
            <person name="Durkin A.S."/>
            <person name="Haft D.R."/>
            <person name="McCorrison J."/>
            <person name="Torralba M."/>
            <person name="Gillis M."/>
            <person name="Haft D.H."/>
            <person name="Methe B."/>
            <person name="Sutton G."/>
            <person name="Nelson K.E."/>
        </authorList>
    </citation>
    <scope>NUCLEOTIDE SEQUENCE [LARGE SCALE GENOMIC DNA]</scope>
    <source>
        <strain evidence="18 19">BV3C16-1</strain>
    </source>
</reference>
<evidence type="ECO:0000256" key="7">
    <source>
        <dbReference type="ARBA" id="ARBA00022840"/>
    </source>
</evidence>
<dbReference type="eggNOG" id="COG1074">
    <property type="taxonomic scope" value="Bacteria"/>
</dbReference>
<dbReference type="AlphaFoldDB" id="U7UJP9"/>
<keyword evidence="4 13" id="KW-0378">Hydrolase</keyword>
<dbReference type="InterPro" id="IPR038726">
    <property type="entry name" value="PDDEXK_AddAB-type"/>
</dbReference>
<dbReference type="Gene3D" id="3.40.50.300">
    <property type="entry name" value="P-loop containing nucleotide triphosphate hydrolases"/>
    <property type="match status" value="4"/>
</dbReference>
<keyword evidence="8 13" id="KW-0238">DNA-binding</keyword>
<evidence type="ECO:0000256" key="15">
    <source>
        <dbReference type="SAM" id="Coils"/>
    </source>
</evidence>
<dbReference type="Pfam" id="PF12705">
    <property type="entry name" value="PDDEXK_1"/>
    <property type="match status" value="1"/>
</dbReference>
<dbReference type="InterPro" id="IPR011335">
    <property type="entry name" value="Restrct_endonuc-II-like"/>
</dbReference>
<evidence type="ECO:0000259" key="16">
    <source>
        <dbReference type="PROSITE" id="PS51198"/>
    </source>
</evidence>
<dbReference type="Gene3D" id="1.10.486.10">
    <property type="entry name" value="PCRA, domain 4"/>
    <property type="match status" value="1"/>
</dbReference>
<feature type="domain" description="UvrD-like helicase ATP-binding" evidence="16">
    <location>
        <begin position="1"/>
        <end position="475"/>
    </location>
</feature>
<keyword evidence="7 13" id="KW-0067">ATP-binding</keyword>
<evidence type="ECO:0000256" key="2">
    <source>
        <dbReference type="ARBA" id="ARBA00022741"/>
    </source>
</evidence>
<keyword evidence="19" id="KW-1185">Reference proteome</keyword>
<dbReference type="GO" id="GO:0043138">
    <property type="term" value="F:3'-5' DNA helicase activity"/>
    <property type="evidence" value="ECO:0007669"/>
    <property type="project" value="UniProtKB-UniRule"/>
</dbReference>
<dbReference type="InterPro" id="IPR027417">
    <property type="entry name" value="P-loop_NTPase"/>
</dbReference>
<gene>
    <name evidence="13 18" type="primary">addA</name>
    <name evidence="18" type="ORF">HMPREF1250_0342</name>
</gene>
<keyword evidence="9 13" id="KW-0234">DNA repair</keyword>
<dbReference type="Proteomes" id="UP000017090">
    <property type="component" value="Unassembled WGS sequence"/>
</dbReference>
<keyword evidence="6 13" id="KW-0269">Exonuclease</keyword>
<dbReference type="EMBL" id="AWXA01000035">
    <property type="protein sequence ID" value="ERT59575.1"/>
    <property type="molecule type" value="Genomic_DNA"/>
</dbReference>
<protein>
    <recommendedName>
        <fullName evidence="13">ATP-dependent helicase/nuclease subunit A</fullName>
        <ecNumber evidence="13">3.1.-.-</ecNumber>
        <ecNumber evidence="13">5.6.2.4</ecNumber>
    </recommendedName>
    <alternativeName>
        <fullName evidence="13">ATP-dependent helicase/nuclease AddA</fullName>
    </alternativeName>
    <alternativeName>
        <fullName evidence="13">DNA 3'-5' helicase AddA</fullName>
    </alternativeName>
</protein>
<keyword evidence="15" id="KW-0175">Coiled coil</keyword>
<dbReference type="GO" id="GO:0000724">
    <property type="term" value="P:double-strand break repair via homologous recombination"/>
    <property type="evidence" value="ECO:0007669"/>
    <property type="project" value="UniProtKB-UniRule"/>
</dbReference>
<dbReference type="InterPro" id="IPR000212">
    <property type="entry name" value="DNA_helicase_UvrD/REP"/>
</dbReference>
<evidence type="ECO:0000313" key="19">
    <source>
        <dbReference type="Proteomes" id="UP000017090"/>
    </source>
</evidence>
<dbReference type="GO" id="GO:0003690">
    <property type="term" value="F:double-stranded DNA binding"/>
    <property type="evidence" value="ECO:0007669"/>
    <property type="project" value="UniProtKB-UniRule"/>
</dbReference>
<dbReference type="SUPFAM" id="SSF52980">
    <property type="entry name" value="Restriction endonuclease-like"/>
    <property type="match status" value="1"/>
</dbReference>
<dbReference type="RefSeq" id="WP_023053739.1">
    <property type="nucleotide sequence ID" value="NZ_AWXA01000035.1"/>
</dbReference>
<organism evidence="18 19">
    <name type="scientific">Megasphaera vaginalis</name>
    <name type="common">ex Srinivasan et al. 2021</name>
    <dbReference type="NCBI Taxonomy" id="1111454"/>
    <lineage>
        <taxon>Bacteria</taxon>
        <taxon>Bacillati</taxon>
        <taxon>Bacillota</taxon>
        <taxon>Negativicutes</taxon>
        <taxon>Veillonellales</taxon>
        <taxon>Veillonellaceae</taxon>
        <taxon>Megasphaera</taxon>
    </lineage>
</organism>
<keyword evidence="10 13" id="KW-0413">Isomerase</keyword>
<feature type="coiled-coil region" evidence="15">
    <location>
        <begin position="538"/>
        <end position="598"/>
    </location>
</feature>
<dbReference type="EC" id="3.1.-.-" evidence="13"/>
<dbReference type="InterPro" id="IPR014152">
    <property type="entry name" value="AddA"/>
</dbReference>
<dbReference type="Pfam" id="PF00580">
    <property type="entry name" value="UvrD-helicase"/>
    <property type="match status" value="1"/>
</dbReference>
<comment type="function">
    <text evidence="13">The heterodimer acts as both an ATP-dependent DNA helicase and an ATP-dependent, dual-direction single-stranded exonuclease. Recognizes the chi site generating a DNA molecule suitable for the initiation of homologous recombination. The AddA nuclease domain is required for chi fragment generation; this subunit has the helicase and 3' -&gt; 5' nuclease activities.</text>
</comment>
<name>U7UJP9_9FIRM</name>
<evidence type="ECO:0000256" key="6">
    <source>
        <dbReference type="ARBA" id="ARBA00022839"/>
    </source>
</evidence>
<dbReference type="Pfam" id="PF13361">
    <property type="entry name" value="UvrD_C"/>
    <property type="match status" value="2"/>
</dbReference>
<evidence type="ECO:0000256" key="9">
    <source>
        <dbReference type="ARBA" id="ARBA00023204"/>
    </source>
</evidence>
<evidence type="ECO:0000256" key="3">
    <source>
        <dbReference type="ARBA" id="ARBA00022763"/>
    </source>
</evidence>
<dbReference type="InterPro" id="IPR014016">
    <property type="entry name" value="UvrD-like_ATP-bd"/>
</dbReference>
<dbReference type="GO" id="GO:0008408">
    <property type="term" value="F:3'-5' exonuclease activity"/>
    <property type="evidence" value="ECO:0007669"/>
    <property type="project" value="UniProtKB-UniRule"/>
</dbReference>
<dbReference type="PATRIC" id="fig|1111454.3.peg.1252"/>
<dbReference type="Gene3D" id="6.10.250.2380">
    <property type="match status" value="1"/>
</dbReference>
<dbReference type="STRING" id="1111454.HMPREF1250_0342"/>
<dbReference type="GO" id="GO:0033202">
    <property type="term" value="C:DNA helicase complex"/>
    <property type="evidence" value="ECO:0007669"/>
    <property type="project" value="TreeGrafter"/>
</dbReference>
<dbReference type="SUPFAM" id="SSF52540">
    <property type="entry name" value="P-loop containing nucleoside triphosphate hydrolases"/>
    <property type="match status" value="1"/>
</dbReference>
<comment type="similarity">
    <text evidence="13">Belongs to the helicase family. AddA subfamily.</text>
</comment>
<comment type="caution">
    <text evidence="18">The sequence shown here is derived from an EMBL/GenBank/DDBJ whole genome shotgun (WGS) entry which is preliminary data.</text>
</comment>
<dbReference type="GO" id="GO:0016887">
    <property type="term" value="F:ATP hydrolysis activity"/>
    <property type="evidence" value="ECO:0007669"/>
    <property type="project" value="RHEA"/>
</dbReference>
<evidence type="ECO:0000256" key="11">
    <source>
        <dbReference type="ARBA" id="ARBA00034617"/>
    </source>
</evidence>
<evidence type="ECO:0000256" key="10">
    <source>
        <dbReference type="ARBA" id="ARBA00023235"/>
    </source>
</evidence>
<comment type="cofactor">
    <cofactor evidence="13">
        <name>Mg(2+)</name>
        <dbReference type="ChEBI" id="CHEBI:18420"/>
    </cofactor>
</comment>
<evidence type="ECO:0000256" key="5">
    <source>
        <dbReference type="ARBA" id="ARBA00022806"/>
    </source>
</evidence>
<keyword evidence="1 13" id="KW-0540">Nuclease</keyword>
<dbReference type="Gene3D" id="3.90.320.10">
    <property type="match status" value="1"/>
</dbReference>
<keyword evidence="3 13" id="KW-0227">DNA damage</keyword>
<dbReference type="OrthoDB" id="9810135at2"/>
<evidence type="ECO:0000256" key="14">
    <source>
        <dbReference type="PROSITE-ProRule" id="PRU00560"/>
    </source>
</evidence>
<dbReference type="PANTHER" id="PTHR11070">
    <property type="entry name" value="UVRD / RECB / PCRA DNA HELICASE FAMILY MEMBER"/>
    <property type="match status" value="1"/>
</dbReference>
<dbReference type="EC" id="5.6.2.4" evidence="13"/>
<comment type="catalytic activity">
    <reaction evidence="12 13">
        <text>ATP + H2O = ADP + phosphate + H(+)</text>
        <dbReference type="Rhea" id="RHEA:13065"/>
        <dbReference type="ChEBI" id="CHEBI:15377"/>
        <dbReference type="ChEBI" id="CHEBI:15378"/>
        <dbReference type="ChEBI" id="CHEBI:30616"/>
        <dbReference type="ChEBI" id="CHEBI:43474"/>
        <dbReference type="ChEBI" id="CHEBI:456216"/>
        <dbReference type="EC" id="5.6.2.4"/>
    </reaction>
</comment>